<dbReference type="Gene3D" id="3.40.630.40">
    <property type="entry name" value="Zn-dependent exopeptidases"/>
    <property type="match status" value="1"/>
</dbReference>
<dbReference type="InterPro" id="IPR036680">
    <property type="entry name" value="SPOR-like_sf"/>
</dbReference>
<name>A0A511X002_9BACI</name>
<dbReference type="Proteomes" id="UP000321400">
    <property type="component" value="Unassembled WGS sequence"/>
</dbReference>
<dbReference type="SUPFAM" id="SSF110997">
    <property type="entry name" value="Sporulation related repeat"/>
    <property type="match status" value="1"/>
</dbReference>
<gene>
    <name evidence="3" type="primary">cwlC</name>
    <name evidence="3" type="ORF">HAL01_07360</name>
</gene>
<evidence type="ECO:0000256" key="1">
    <source>
        <dbReference type="ARBA" id="ARBA00022801"/>
    </source>
</evidence>
<dbReference type="AlphaFoldDB" id="A0A511X002"/>
<protein>
    <submittedName>
        <fullName evidence="3">Sporulation-specific N-acetylmuramoyl-L-alanine amidase</fullName>
    </submittedName>
</protein>
<dbReference type="GO" id="GO:0030288">
    <property type="term" value="C:outer membrane-bounded periplasmic space"/>
    <property type="evidence" value="ECO:0007669"/>
    <property type="project" value="TreeGrafter"/>
</dbReference>
<keyword evidence="4" id="KW-1185">Reference proteome</keyword>
<evidence type="ECO:0000259" key="2">
    <source>
        <dbReference type="SMART" id="SM00646"/>
    </source>
</evidence>
<dbReference type="SUPFAM" id="SSF53187">
    <property type="entry name" value="Zn-dependent exopeptidases"/>
    <property type="match status" value="1"/>
</dbReference>
<dbReference type="EMBL" id="BJYE01000006">
    <property type="protein sequence ID" value="GEN56272.1"/>
    <property type="molecule type" value="Genomic_DNA"/>
</dbReference>
<dbReference type="OrthoDB" id="9763643at2"/>
<keyword evidence="1" id="KW-0378">Hydrolase</keyword>
<dbReference type="InterPro" id="IPR050695">
    <property type="entry name" value="N-acetylmuramoyl_amidase_3"/>
</dbReference>
<proteinExistence type="predicted"/>
<accession>A0A511X002</accession>
<dbReference type="PANTHER" id="PTHR30404:SF0">
    <property type="entry name" value="N-ACETYLMURAMOYL-L-ALANINE AMIDASE AMIC"/>
    <property type="match status" value="1"/>
</dbReference>
<dbReference type="Pfam" id="PF01520">
    <property type="entry name" value="Amidase_3"/>
    <property type="match status" value="1"/>
</dbReference>
<dbReference type="GO" id="GO:0009253">
    <property type="term" value="P:peptidoglycan catabolic process"/>
    <property type="evidence" value="ECO:0007669"/>
    <property type="project" value="InterPro"/>
</dbReference>
<dbReference type="RefSeq" id="WP_089800002.1">
    <property type="nucleotide sequence ID" value="NZ_BJYE01000006.1"/>
</dbReference>
<sequence length="250" mass="28232">MRIFIDPGHGGHDPGAVYKNLKEKDLTLAIAKRISAQLYHHPKIVLSLSRSVDETVSLHQRVEKAHAFKADLFISIHINAGGGTGFESYRYLHTREKTKGYHERVHQSIIAELKVRDRGIKKGDFYVLRNTRMPAVLTESYFIDHPNDYAMLQKQQTINSIATAHVKGITSLLDKKTTPSSVICGSFKNRDKAEKRQALLKSHGFETTLTLMTMGMNRYYRVNVHSALTCAQVQARLRLLGLASFSVKNN</sequence>
<organism evidence="3 4">
    <name type="scientific">Halolactibacillus alkaliphilus</name>
    <dbReference type="NCBI Taxonomy" id="442899"/>
    <lineage>
        <taxon>Bacteria</taxon>
        <taxon>Bacillati</taxon>
        <taxon>Bacillota</taxon>
        <taxon>Bacilli</taxon>
        <taxon>Bacillales</taxon>
        <taxon>Bacillaceae</taxon>
        <taxon>Halolactibacillus</taxon>
    </lineage>
</organism>
<evidence type="ECO:0000313" key="3">
    <source>
        <dbReference type="EMBL" id="GEN56272.1"/>
    </source>
</evidence>
<dbReference type="STRING" id="442899.SAMN05720591_10435"/>
<evidence type="ECO:0000313" key="4">
    <source>
        <dbReference type="Proteomes" id="UP000321400"/>
    </source>
</evidence>
<dbReference type="GO" id="GO:0042834">
    <property type="term" value="F:peptidoglycan binding"/>
    <property type="evidence" value="ECO:0007669"/>
    <property type="project" value="InterPro"/>
</dbReference>
<dbReference type="GO" id="GO:0008745">
    <property type="term" value="F:N-acetylmuramoyl-L-alanine amidase activity"/>
    <property type="evidence" value="ECO:0007669"/>
    <property type="project" value="InterPro"/>
</dbReference>
<dbReference type="Gene3D" id="3.30.70.1070">
    <property type="entry name" value="Sporulation related repeat"/>
    <property type="match status" value="1"/>
</dbReference>
<feature type="domain" description="MurNAc-LAA" evidence="2">
    <location>
        <begin position="62"/>
        <end position="170"/>
    </location>
</feature>
<dbReference type="InterPro" id="IPR002508">
    <property type="entry name" value="MurNAc-LAA_cat"/>
</dbReference>
<reference evidence="3 4" key="1">
    <citation type="submission" date="2019-07" db="EMBL/GenBank/DDBJ databases">
        <title>Whole genome shotgun sequence of Halolactibacillus alkaliphilus NBRC 103919.</title>
        <authorList>
            <person name="Hosoyama A."/>
            <person name="Uohara A."/>
            <person name="Ohji S."/>
            <person name="Ichikawa N."/>
        </authorList>
    </citation>
    <scope>NUCLEOTIDE SEQUENCE [LARGE SCALE GENOMIC DNA]</scope>
    <source>
        <strain evidence="3 4">NBRC 103919</strain>
    </source>
</reference>
<dbReference type="SMART" id="SM00646">
    <property type="entry name" value="Ami_3"/>
    <property type="match status" value="1"/>
</dbReference>
<dbReference type="PANTHER" id="PTHR30404">
    <property type="entry name" value="N-ACETYLMURAMOYL-L-ALANINE AMIDASE"/>
    <property type="match status" value="1"/>
</dbReference>
<dbReference type="CDD" id="cd02696">
    <property type="entry name" value="MurNAc-LAA"/>
    <property type="match status" value="1"/>
</dbReference>
<comment type="caution">
    <text evidence="3">The sequence shown here is derived from an EMBL/GenBank/DDBJ whole genome shotgun (WGS) entry which is preliminary data.</text>
</comment>